<keyword evidence="1" id="KW-0812">Transmembrane</keyword>
<dbReference type="InterPro" id="IPR036890">
    <property type="entry name" value="HATPase_C_sf"/>
</dbReference>
<feature type="transmembrane region" description="Helical" evidence="1">
    <location>
        <begin position="67"/>
        <end position="89"/>
    </location>
</feature>
<evidence type="ECO:0000313" key="4">
    <source>
        <dbReference type="Proteomes" id="UP001145109"/>
    </source>
</evidence>
<dbReference type="PANTHER" id="PTHR40448">
    <property type="entry name" value="TWO-COMPONENT SENSOR HISTIDINE KINASE"/>
    <property type="match status" value="1"/>
</dbReference>
<feature type="transmembrane region" description="Helical" evidence="1">
    <location>
        <begin position="101"/>
        <end position="120"/>
    </location>
</feature>
<keyword evidence="1" id="KW-0472">Membrane</keyword>
<feature type="transmembrane region" description="Helical" evidence="1">
    <location>
        <begin position="33"/>
        <end position="55"/>
    </location>
</feature>
<dbReference type="Gene3D" id="3.30.565.10">
    <property type="entry name" value="Histidine kinase-like ATPase, C-terminal domain"/>
    <property type="match status" value="1"/>
</dbReference>
<accession>A0AA37V481</accession>
<evidence type="ECO:0000256" key="1">
    <source>
        <dbReference type="SAM" id="Phobius"/>
    </source>
</evidence>
<gene>
    <name evidence="3" type="ORF">comes_17650</name>
</gene>
<dbReference type="PANTHER" id="PTHR40448:SF1">
    <property type="entry name" value="TWO-COMPONENT SENSOR HISTIDINE KINASE"/>
    <property type="match status" value="1"/>
</dbReference>
<proteinExistence type="predicted"/>
<name>A0AA37V481_9FIRM</name>
<sequence>MTFFALAIYLLGMIIEICVAIPFLNAGYSISDISFIGSIISKLILLAFVHGITIFKFQHAHAEPATTYWILLLTTTISSILIIHTIFLLTQSVSSKSLKNLSSLSIIILLFLNITLFIIYNKLSLSSDLHTKNTVLQQQIHDYNDLIMQIKEHHSSYSCEKHNLKNQLIAIRSYAFQGQNKQIITFINSLLTNKDFGLTPQSYCTNIVLDSLLCSKRPLIQQFDITYTVNVSVPTVLPFDDIDLCIIIGNALDNAFESVTLNKIENPFVSVNIQYKNNTLYCHFQNTYVHKLHPTADFLFKSTKSTSHHGYGLYSIQKTVAKYDGICKISTDHEVFDLKILLYLTKLTSS</sequence>
<dbReference type="GO" id="GO:0042802">
    <property type="term" value="F:identical protein binding"/>
    <property type="evidence" value="ECO:0007669"/>
    <property type="project" value="TreeGrafter"/>
</dbReference>
<evidence type="ECO:0000313" key="3">
    <source>
        <dbReference type="EMBL" id="GLG87220.1"/>
    </source>
</evidence>
<dbReference type="Proteomes" id="UP001145109">
    <property type="component" value="Unassembled WGS sequence"/>
</dbReference>
<dbReference type="InterPro" id="IPR032834">
    <property type="entry name" value="NatK-like_C"/>
</dbReference>
<feature type="transmembrane region" description="Helical" evidence="1">
    <location>
        <begin position="6"/>
        <end position="26"/>
    </location>
</feature>
<dbReference type="CDD" id="cd16935">
    <property type="entry name" value="HATPase_AgrC-ComD-like"/>
    <property type="match status" value="1"/>
</dbReference>
<reference evidence="3" key="2">
    <citation type="submission" date="2022-11" db="EMBL/GenBank/DDBJ databases">
        <title>Draft genome sequence of Coprococcus comes strain 31264.</title>
        <authorList>
            <person name="Hisatomi A."/>
            <person name="Ohkuma M."/>
            <person name="Sakamoto M."/>
        </authorList>
    </citation>
    <scope>NUCLEOTIDE SEQUENCE</scope>
    <source>
        <strain evidence="3">JCM 31264</strain>
    </source>
</reference>
<dbReference type="AlphaFoldDB" id="A0AA37V481"/>
<protein>
    <recommendedName>
        <fullName evidence="2">Sensor histidine kinase NatK-like C-terminal domain-containing protein</fullName>
    </recommendedName>
</protein>
<dbReference type="EMBL" id="BSCI01000009">
    <property type="protein sequence ID" value="GLG87220.1"/>
    <property type="molecule type" value="Genomic_DNA"/>
</dbReference>
<reference evidence="3" key="1">
    <citation type="submission" date="2022-09" db="EMBL/GenBank/DDBJ databases">
        <title>Draft genome sequence of Coprococcus comes strain 31264.</title>
        <authorList>
            <person name="Atsushi H."/>
            <person name="Moriya O."/>
            <person name="Mitsuo S."/>
        </authorList>
    </citation>
    <scope>NUCLEOTIDE SEQUENCE</scope>
    <source>
        <strain evidence="3">JCM 31264</strain>
    </source>
</reference>
<organism evidence="3 4">
    <name type="scientific">Coprococcus comes</name>
    <dbReference type="NCBI Taxonomy" id="410072"/>
    <lineage>
        <taxon>Bacteria</taxon>
        <taxon>Bacillati</taxon>
        <taxon>Bacillota</taxon>
        <taxon>Clostridia</taxon>
        <taxon>Lachnospirales</taxon>
        <taxon>Lachnospiraceae</taxon>
        <taxon>Coprococcus</taxon>
    </lineage>
</organism>
<dbReference type="SUPFAM" id="SSF55874">
    <property type="entry name" value="ATPase domain of HSP90 chaperone/DNA topoisomerase II/histidine kinase"/>
    <property type="match status" value="1"/>
</dbReference>
<comment type="caution">
    <text evidence="3">The sequence shown here is derived from an EMBL/GenBank/DDBJ whole genome shotgun (WGS) entry which is preliminary data.</text>
</comment>
<dbReference type="Pfam" id="PF14501">
    <property type="entry name" value="HATPase_c_5"/>
    <property type="match status" value="1"/>
</dbReference>
<evidence type="ECO:0000259" key="2">
    <source>
        <dbReference type="Pfam" id="PF14501"/>
    </source>
</evidence>
<feature type="domain" description="Sensor histidine kinase NatK-like C-terminal" evidence="2">
    <location>
        <begin position="242"/>
        <end position="342"/>
    </location>
</feature>
<keyword evidence="1" id="KW-1133">Transmembrane helix</keyword>